<dbReference type="Pfam" id="PF25896">
    <property type="entry name" value="HTH_AT3G52170"/>
    <property type="match status" value="1"/>
</dbReference>
<dbReference type="InterPro" id="IPR058942">
    <property type="entry name" value="AT3G52170-like"/>
</dbReference>
<dbReference type="PANTHER" id="PTHR34568:SF1">
    <property type="entry name" value="DNA BINDING PROTEIN"/>
    <property type="match status" value="1"/>
</dbReference>
<evidence type="ECO:0000259" key="1">
    <source>
        <dbReference type="Pfam" id="PF25896"/>
    </source>
</evidence>
<proteinExistence type="predicted"/>
<reference evidence="2 3" key="1">
    <citation type="journal article" date="2015" name="Proc. Natl. Acad. Sci. U.S.A.">
        <title>The resurrection genome of Boea hygrometrica: A blueprint for survival of dehydration.</title>
        <authorList>
            <person name="Xiao L."/>
            <person name="Yang G."/>
            <person name="Zhang L."/>
            <person name="Yang X."/>
            <person name="Zhao S."/>
            <person name="Ji Z."/>
            <person name="Zhou Q."/>
            <person name="Hu M."/>
            <person name="Wang Y."/>
            <person name="Chen M."/>
            <person name="Xu Y."/>
            <person name="Jin H."/>
            <person name="Xiao X."/>
            <person name="Hu G."/>
            <person name="Bao F."/>
            <person name="Hu Y."/>
            <person name="Wan P."/>
            <person name="Li L."/>
            <person name="Deng X."/>
            <person name="Kuang T."/>
            <person name="Xiang C."/>
            <person name="Zhu J.K."/>
            <person name="Oliver M.J."/>
            <person name="He Y."/>
        </authorList>
    </citation>
    <scope>NUCLEOTIDE SEQUENCE [LARGE SCALE GENOMIC DNA]</scope>
    <source>
        <strain evidence="3">cv. XS01</strain>
    </source>
</reference>
<dbReference type="InterPro" id="IPR058941">
    <property type="entry name" value="HTH_AT3G52170-like"/>
</dbReference>
<dbReference type="Proteomes" id="UP000250235">
    <property type="component" value="Unassembled WGS sequence"/>
</dbReference>
<feature type="domain" description="AT3G52170-like helix-turn-helix" evidence="1">
    <location>
        <begin position="31"/>
        <end position="79"/>
    </location>
</feature>
<evidence type="ECO:0000313" key="2">
    <source>
        <dbReference type="EMBL" id="KZV55305.1"/>
    </source>
</evidence>
<dbReference type="OrthoDB" id="787154at2759"/>
<keyword evidence="3" id="KW-1185">Reference proteome</keyword>
<gene>
    <name evidence="2" type="ORF">F511_06782</name>
</gene>
<name>A0A2Z7D797_9LAMI</name>
<organism evidence="2 3">
    <name type="scientific">Dorcoceras hygrometricum</name>
    <dbReference type="NCBI Taxonomy" id="472368"/>
    <lineage>
        <taxon>Eukaryota</taxon>
        <taxon>Viridiplantae</taxon>
        <taxon>Streptophyta</taxon>
        <taxon>Embryophyta</taxon>
        <taxon>Tracheophyta</taxon>
        <taxon>Spermatophyta</taxon>
        <taxon>Magnoliopsida</taxon>
        <taxon>eudicotyledons</taxon>
        <taxon>Gunneridae</taxon>
        <taxon>Pentapetalae</taxon>
        <taxon>asterids</taxon>
        <taxon>lamiids</taxon>
        <taxon>Lamiales</taxon>
        <taxon>Gesneriaceae</taxon>
        <taxon>Didymocarpoideae</taxon>
        <taxon>Trichosporeae</taxon>
        <taxon>Loxocarpinae</taxon>
        <taxon>Dorcoceras</taxon>
    </lineage>
</organism>
<protein>
    <recommendedName>
        <fullName evidence="1">AT3G52170-like helix-turn-helix domain-containing protein</fullName>
    </recommendedName>
</protein>
<sequence>MHAMKGGWVGQTFALATSDDSARRKSRIRRSKEERKDMVESYIKKFQKLNNGNFPSLNLTHKEVGGSFYTVREIVREIIQENRVLAPPKVLVDEHDHSGFIEQHPLGSLSIESQTDSYILANAVNGRAVHEENQEFDPVVNDTVPINHQAYSEDSSQSGHIFGRGSQSHGNEQYINNNDERVDREKVEEFRQRTYSESVVISTLDGQKERDKVEASQAVTYHVKSNVVVETFPLRPIVPTIHNMDGESGDMFKTTKTFEDTAIRQEKIPSMESSNSPVIEEDLKRNQDLELELELNHENVEEKVEQHLQIPSLESSNSCTVGTSVPDVKNVESNGSLPDGTKAVDSTKSDTILEQIDTETQEETSEKPIGPENNNTVLAYIKTFITAFVKFWTE</sequence>
<accession>A0A2Z7D797</accession>
<evidence type="ECO:0000313" key="3">
    <source>
        <dbReference type="Proteomes" id="UP000250235"/>
    </source>
</evidence>
<dbReference type="AlphaFoldDB" id="A0A2Z7D797"/>
<dbReference type="EMBL" id="KQ988979">
    <property type="protein sequence ID" value="KZV55305.1"/>
    <property type="molecule type" value="Genomic_DNA"/>
</dbReference>
<dbReference type="PANTHER" id="PTHR34568">
    <property type="entry name" value="RRM DOMAIN-CONTAINING PROTEIN"/>
    <property type="match status" value="1"/>
</dbReference>